<name>A0A4R6YR40_9GAMM</name>
<keyword evidence="2" id="KW-1185">Reference proteome</keyword>
<protein>
    <submittedName>
        <fullName evidence="1">Uncharacterized protein</fullName>
    </submittedName>
</protein>
<organism evidence="1 2">
    <name type="scientific">Tahibacter aquaticus</name>
    <dbReference type="NCBI Taxonomy" id="520092"/>
    <lineage>
        <taxon>Bacteria</taxon>
        <taxon>Pseudomonadati</taxon>
        <taxon>Pseudomonadota</taxon>
        <taxon>Gammaproteobacteria</taxon>
        <taxon>Lysobacterales</taxon>
        <taxon>Rhodanobacteraceae</taxon>
        <taxon>Tahibacter</taxon>
    </lineage>
</organism>
<comment type="caution">
    <text evidence="1">The sequence shown here is derived from an EMBL/GenBank/DDBJ whole genome shotgun (WGS) entry which is preliminary data.</text>
</comment>
<dbReference type="EMBL" id="SNZH01000013">
    <property type="protein sequence ID" value="TDR40483.1"/>
    <property type="molecule type" value="Genomic_DNA"/>
</dbReference>
<dbReference type="RefSeq" id="WP_133820427.1">
    <property type="nucleotide sequence ID" value="NZ_SNZH01000013.1"/>
</dbReference>
<reference evidence="1 2" key="1">
    <citation type="submission" date="2019-03" db="EMBL/GenBank/DDBJ databases">
        <title>Genomic Encyclopedia of Type Strains, Phase IV (KMG-IV): sequencing the most valuable type-strain genomes for metagenomic binning, comparative biology and taxonomic classification.</title>
        <authorList>
            <person name="Goeker M."/>
        </authorList>
    </citation>
    <scope>NUCLEOTIDE SEQUENCE [LARGE SCALE GENOMIC DNA]</scope>
    <source>
        <strain evidence="1 2">DSM 21667</strain>
    </source>
</reference>
<dbReference type="OrthoDB" id="7283415at2"/>
<evidence type="ECO:0000313" key="1">
    <source>
        <dbReference type="EMBL" id="TDR40483.1"/>
    </source>
</evidence>
<dbReference type="Proteomes" id="UP000295293">
    <property type="component" value="Unassembled WGS sequence"/>
</dbReference>
<sequence length="205" mass="22881">MAYVDPNEVVAPRDQWKLGGVLYSTGTGDTQQPGWAVCEGLWNGERAIGVRWNGQDGETAKGNPQSRGHPTWFILPSELEAPVLEAVAQQKEKRDAVFCEIESPVDYMPGAWRITARLSKKTHEKVGPRFAFPLPKLPLRMCRPSDAHLTVNVVGGATEIWGQFVEGLFEGHIYVHDIDATKDSADIESFKQSFVQKIMVQLQNY</sequence>
<gene>
    <name evidence="1" type="ORF">DFR29_113185</name>
</gene>
<proteinExistence type="predicted"/>
<accession>A0A4R6YR40</accession>
<dbReference type="AlphaFoldDB" id="A0A4R6YR40"/>
<evidence type="ECO:0000313" key="2">
    <source>
        <dbReference type="Proteomes" id="UP000295293"/>
    </source>
</evidence>